<dbReference type="AlphaFoldDB" id="A0A7G5EHT2"/>
<dbReference type="RefSeq" id="WP_182322368.1">
    <property type="nucleotide sequence ID" value="NZ_CP058554.1"/>
</dbReference>
<dbReference type="KEGG" id="cpis:HS961_12370"/>
<name>A0A7G5EHT2_9BURK</name>
<proteinExistence type="predicted"/>
<dbReference type="EMBL" id="CP058554">
    <property type="protein sequence ID" value="QMV73557.1"/>
    <property type="molecule type" value="Genomic_DNA"/>
</dbReference>
<sequence length="180" mass="19531">MLVADALRALAPFSLVAGLPWFQSIQRAIVRGRRRQPGHGAANDGQHAAQVHCFVAASSIAAQRGAAQQLSLLDDPSAQPGVDSPADEAPAQRPIDRIRLPRKPAARRRLSAGIQSPARPFLSVQRCSAQAANDAPIKMYWAQPASLHRQKGMRWAMSGSMADICAELERLERLEHLHAV</sequence>
<feature type="region of interest" description="Disordered" evidence="1">
    <location>
        <begin position="74"/>
        <end position="97"/>
    </location>
</feature>
<gene>
    <name evidence="2" type="ORF">HS961_12370</name>
</gene>
<evidence type="ECO:0000256" key="1">
    <source>
        <dbReference type="SAM" id="MobiDB-lite"/>
    </source>
</evidence>
<protein>
    <submittedName>
        <fullName evidence="2">Uncharacterized protein</fullName>
    </submittedName>
</protein>
<evidence type="ECO:0000313" key="2">
    <source>
        <dbReference type="EMBL" id="QMV73557.1"/>
    </source>
</evidence>
<reference evidence="2 3" key="1">
    <citation type="journal article" date="2020" name="G3 (Bethesda)">
        <title>CeMbio - The Caenorhabditis elegans Microbiome Resource.</title>
        <authorList>
            <person name="Dirksen P."/>
            <person name="Assie A."/>
            <person name="Zimmermann J."/>
            <person name="Zhang F."/>
            <person name="Tietje A.M."/>
            <person name="Marsh S.A."/>
            <person name="Felix M.A."/>
            <person name="Shapira M."/>
            <person name="Kaleta C."/>
            <person name="Schulenburg H."/>
            <person name="Samuel B."/>
        </authorList>
    </citation>
    <scope>NUCLEOTIDE SEQUENCE [LARGE SCALE GENOMIC DNA]</scope>
    <source>
        <strain evidence="2 3">BIGb0172</strain>
    </source>
</reference>
<keyword evidence="3" id="KW-1185">Reference proteome</keyword>
<organism evidence="2 3">
    <name type="scientific">Comamonas piscis</name>
    <dbReference type="NCBI Taxonomy" id="1562974"/>
    <lineage>
        <taxon>Bacteria</taxon>
        <taxon>Pseudomonadati</taxon>
        <taxon>Pseudomonadota</taxon>
        <taxon>Betaproteobacteria</taxon>
        <taxon>Burkholderiales</taxon>
        <taxon>Comamonadaceae</taxon>
        <taxon>Comamonas</taxon>
    </lineage>
</organism>
<accession>A0A7G5EHT2</accession>
<evidence type="ECO:0000313" key="3">
    <source>
        <dbReference type="Proteomes" id="UP000515240"/>
    </source>
</evidence>
<dbReference type="Proteomes" id="UP000515240">
    <property type="component" value="Chromosome"/>
</dbReference>